<dbReference type="SUPFAM" id="SSF53474">
    <property type="entry name" value="alpha/beta-Hydrolases"/>
    <property type="match status" value="1"/>
</dbReference>
<sequence length="396" mass="44231">MSLSIPVIGDIHDAHARQLAYFSLPDKEVPDDKMPIEVPPEFLTVQNTLDWIEANREAIQAAKDAQCTSKSPDALTGTPFSSVFSKAPLSIYGLKRQESKIYEAVKAARDGDFDAAVDYIKEAQESIQAVADALDCTFVQLCDFPHESPEGTFYQSGAFCGLFVSNNTDMPFMGVAFKGTTRLNLREVKTDLNWDPIVPDPPEIAWGALVHGGFFKGLFGRFKSKGGQRAFDIIMDKLKEAYDDHGGNPILHFTGHSLGGAYCTLTYGEFLRRQAESAFSKYRFGDMYSLAAPRVCMPPFFQEVNNLTRPGGGKYLFRIVNSKDPVPTVPPRKRSQIPDYPFMHVGGAWELTQEGPQKMADEPPPVDPQPLLEFIWDIPYHSIKNYYAAWQKTPHD</sequence>
<comment type="catalytic activity">
    <reaction evidence="4">
        <text>a monoacylglycerol + H2O = glycerol + a fatty acid + H(+)</text>
        <dbReference type="Rhea" id="RHEA:15245"/>
        <dbReference type="ChEBI" id="CHEBI:15377"/>
        <dbReference type="ChEBI" id="CHEBI:15378"/>
        <dbReference type="ChEBI" id="CHEBI:17408"/>
        <dbReference type="ChEBI" id="CHEBI:17754"/>
        <dbReference type="ChEBI" id="CHEBI:28868"/>
    </reaction>
</comment>
<evidence type="ECO:0000256" key="4">
    <source>
        <dbReference type="ARBA" id="ARBA00048461"/>
    </source>
</evidence>
<evidence type="ECO:0000313" key="7">
    <source>
        <dbReference type="Proteomes" id="UP001383192"/>
    </source>
</evidence>
<protein>
    <recommendedName>
        <fullName evidence="5">Fungal lipase-type domain-containing protein</fullName>
    </recommendedName>
</protein>
<dbReference type="CDD" id="cd00519">
    <property type="entry name" value="Lipase_3"/>
    <property type="match status" value="1"/>
</dbReference>
<accession>A0AAW0BTS9</accession>
<dbReference type="EMBL" id="JAYKXP010000082">
    <property type="protein sequence ID" value="KAK7029522.1"/>
    <property type="molecule type" value="Genomic_DNA"/>
</dbReference>
<dbReference type="PANTHER" id="PTHR45856:SF24">
    <property type="entry name" value="FUNGAL LIPASE-LIKE DOMAIN-CONTAINING PROTEIN"/>
    <property type="match status" value="1"/>
</dbReference>
<keyword evidence="1" id="KW-1015">Disulfide bond</keyword>
<dbReference type="Gene3D" id="3.40.50.1820">
    <property type="entry name" value="alpha/beta hydrolase"/>
    <property type="match status" value="1"/>
</dbReference>
<evidence type="ECO:0000256" key="2">
    <source>
        <dbReference type="ARBA" id="ARBA00043996"/>
    </source>
</evidence>
<comment type="caution">
    <text evidence="6">The sequence shown here is derived from an EMBL/GenBank/DDBJ whole genome shotgun (WGS) entry which is preliminary data.</text>
</comment>
<evidence type="ECO:0000313" key="6">
    <source>
        <dbReference type="EMBL" id="KAK7029522.1"/>
    </source>
</evidence>
<dbReference type="PANTHER" id="PTHR45856">
    <property type="entry name" value="ALPHA/BETA-HYDROLASES SUPERFAMILY PROTEIN"/>
    <property type="match status" value="1"/>
</dbReference>
<evidence type="ECO:0000259" key="5">
    <source>
        <dbReference type="Pfam" id="PF01764"/>
    </source>
</evidence>
<organism evidence="6 7">
    <name type="scientific">Paramarasmius palmivorus</name>
    <dbReference type="NCBI Taxonomy" id="297713"/>
    <lineage>
        <taxon>Eukaryota</taxon>
        <taxon>Fungi</taxon>
        <taxon>Dikarya</taxon>
        <taxon>Basidiomycota</taxon>
        <taxon>Agaricomycotina</taxon>
        <taxon>Agaricomycetes</taxon>
        <taxon>Agaricomycetidae</taxon>
        <taxon>Agaricales</taxon>
        <taxon>Marasmiineae</taxon>
        <taxon>Marasmiaceae</taxon>
        <taxon>Paramarasmius</taxon>
    </lineage>
</organism>
<feature type="domain" description="Fungal lipase-type" evidence="5">
    <location>
        <begin position="175"/>
        <end position="332"/>
    </location>
</feature>
<dbReference type="InterPro" id="IPR029058">
    <property type="entry name" value="AB_hydrolase_fold"/>
</dbReference>
<dbReference type="InterPro" id="IPR051218">
    <property type="entry name" value="Sec_MonoDiacylglyc_Lipase"/>
</dbReference>
<dbReference type="Pfam" id="PF01764">
    <property type="entry name" value="Lipase_3"/>
    <property type="match status" value="1"/>
</dbReference>
<dbReference type="AlphaFoldDB" id="A0AAW0BTS9"/>
<dbReference type="Proteomes" id="UP001383192">
    <property type="component" value="Unassembled WGS sequence"/>
</dbReference>
<reference evidence="6 7" key="1">
    <citation type="submission" date="2024-01" db="EMBL/GenBank/DDBJ databases">
        <title>A draft genome for a cacao thread blight-causing isolate of Paramarasmius palmivorus.</title>
        <authorList>
            <person name="Baruah I.K."/>
            <person name="Bukari Y."/>
            <person name="Amoako-Attah I."/>
            <person name="Meinhardt L.W."/>
            <person name="Bailey B.A."/>
            <person name="Cohen S.P."/>
        </authorList>
    </citation>
    <scope>NUCLEOTIDE SEQUENCE [LARGE SCALE GENOMIC DNA]</scope>
    <source>
        <strain evidence="6 7">GH-12</strain>
    </source>
</reference>
<evidence type="ECO:0000256" key="3">
    <source>
        <dbReference type="ARBA" id="ARBA00047591"/>
    </source>
</evidence>
<dbReference type="InterPro" id="IPR002921">
    <property type="entry name" value="Fungal_lipase-type"/>
</dbReference>
<evidence type="ECO:0000256" key="1">
    <source>
        <dbReference type="ARBA" id="ARBA00023157"/>
    </source>
</evidence>
<comment type="catalytic activity">
    <reaction evidence="3">
        <text>a diacylglycerol + H2O = a monoacylglycerol + a fatty acid + H(+)</text>
        <dbReference type="Rhea" id="RHEA:32731"/>
        <dbReference type="ChEBI" id="CHEBI:15377"/>
        <dbReference type="ChEBI" id="CHEBI:15378"/>
        <dbReference type="ChEBI" id="CHEBI:17408"/>
        <dbReference type="ChEBI" id="CHEBI:18035"/>
        <dbReference type="ChEBI" id="CHEBI:28868"/>
    </reaction>
</comment>
<keyword evidence="7" id="KW-1185">Reference proteome</keyword>
<name>A0AAW0BTS9_9AGAR</name>
<comment type="similarity">
    <text evidence="2">Belongs to the AB hydrolase superfamily. Lipase family. Class 3 subfamily.</text>
</comment>
<gene>
    <name evidence="6" type="ORF">VNI00_014555</name>
</gene>
<proteinExistence type="inferred from homology"/>
<dbReference type="GO" id="GO:0006629">
    <property type="term" value="P:lipid metabolic process"/>
    <property type="evidence" value="ECO:0007669"/>
    <property type="project" value="InterPro"/>
</dbReference>